<feature type="region of interest" description="Disordered" evidence="17">
    <location>
        <begin position="878"/>
        <end position="902"/>
    </location>
</feature>
<dbReference type="InterPro" id="IPR037274">
    <property type="entry name" value="Znf_CHY_sf"/>
</dbReference>
<evidence type="ECO:0000256" key="13">
    <source>
        <dbReference type="ARBA" id="ARBA00023242"/>
    </source>
</evidence>
<dbReference type="Pfam" id="PF13639">
    <property type="entry name" value="zf-RING_2"/>
    <property type="match status" value="1"/>
</dbReference>
<evidence type="ECO:0000256" key="15">
    <source>
        <dbReference type="ARBA" id="ARBA00063786"/>
    </source>
</evidence>
<dbReference type="CDD" id="cd16464">
    <property type="entry name" value="RING-H2_Pirh2-like"/>
    <property type="match status" value="1"/>
</dbReference>
<dbReference type="Gene3D" id="1.20.120.520">
    <property type="entry name" value="nmb1532 protein domain like"/>
    <property type="match status" value="3"/>
</dbReference>
<name>A0A5E4EMW1_PRUDU</name>
<dbReference type="InterPro" id="IPR017921">
    <property type="entry name" value="Znf_CTCHY"/>
</dbReference>
<evidence type="ECO:0000259" key="19">
    <source>
        <dbReference type="PROSITE" id="PS51266"/>
    </source>
</evidence>
<keyword evidence="13" id="KW-0539">Nucleus</keyword>
<evidence type="ECO:0000313" key="22">
    <source>
        <dbReference type="Proteomes" id="UP000327085"/>
    </source>
</evidence>
<dbReference type="GO" id="GO:0005634">
    <property type="term" value="C:nucleus"/>
    <property type="evidence" value="ECO:0007669"/>
    <property type="project" value="UniProtKB-SubCell"/>
</dbReference>
<evidence type="ECO:0000256" key="9">
    <source>
        <dbReference type="ARBA" id="ARBA00022833"/>
    </source>
</evidence>
<keyword evidence="12" id="KW-0472">Membrane</keyword>
<dbReference type="CDD" id="cd12108">
    <property type="entry name" value="Hr-like"/>
    <property type="match status" value="2"/>
</dbReference>
<dbReference type="InParanoid" id="A0A5E4EMW1"/>
<evidence type="ECO:0000256" key="16">
    <source>
        <dbReference type="PROSITE-ProRule" id="PRU00601"/>
    </source>
</evidence>
<dbReference type="OMA" id="ICHEDIF"/>
<organism evidence="21 22">
    <name type="scientific">Prunus dulcis</name>
    <name type="common">Almond</name>
    <name type="synonym">Amygdalus dulcis</name>
    <dbReference type="NCBI Taxonomy" id="3755"/>
    <lineage>
        <taxon>Eukaryota</taxon>
        <taxon>Viridiplantae</taxon>
        <taxon>Streptophyta</taxon>
        <taxon>Embryophyta</taxon>
        <taxon>Tracheophyta</taxon>
        <taxon>Spermatophyta</taxon>
        <taxon>Magnoliopsida</taxon>
        <taxon>eudicotyledons</taxon>
        <taxon>Gunneridae</taxon>
        <taxon>Pentapetalae</taxon>
        <taxon>rosids</taxon>
        <taxon>fabids</taxon>
        <taxon>Rosales</taxon>
        <taxon>Rosaceae</taxon>
        <taxon>Amygdaloideae</taxon>
        <taxon>Amygdaleae</taxon>
        <taxon>Prunus</taxon>
    </lineage>
</organism>
<dbReference type="GO" id="GO:0008270">
    <property type="term" value="F:zinc ion binding"/>
    <property type="evidence" value="ECO:0007669"/>
    <property type="project" value="UniProtKB-KW"/>
</dbReference>
<dbReference type="PANTHER" id="PTHR21319:SF39">
    <property type="entry name" value="ZINC FINGER PROTEIN"/>
    <property type="match status" value="1"/>
</dbReference>
<evidence type="ECO:0000256" key="4">
    <source>
        <dbReference type="ARBA" id="ARBA00022598"/>
    </source>
</evidence>
<keyword evidence="4" id="KW-0436">Ligase</keyword>
<dbReference type="InterPro" id="IPR001841">
    <property type="entry name" value="Znf_RING"/>
</dbReference>
<dbReference type="Gene3D" id="3.30.40.10">
    <property type="entry name" value="Zinc/RING finger domain, C3HC4 (zinc finger)"/>
    <property type="match status" value="1"/>
</dbReference>
<reference evidence="22" key="1">
    <citation type="journal article" date="2020" name="Plant J.">
        <title>Transposons played a major role in the diversification between the closely related almond and peach genomes: results from the almond genome sequence.</title>
        <authorList>
            <person name="Alioto T."/>
            <person name="Alexiou K.G."/>
            <person name="Bardil A."/>
            <person name="Barteri F."/>
            <person name="Castanera R."/>
            <person name="Cruz F."/>
            <person name="Dhingra A."/>
            <person name="Duval H."/>
            <person name="Fernandez I Marti A."/>
            <person name="Frias L."/>
            <person name="Galan B."/>
            <person name="Garcia J.L."/>
            <person name="Howad W."/>
            <person name="Gomez-Garrido J."/>
            <person name="Gut M."/>
            <person name="Julca I."/>
            <person name="Morata J."/>
            <person name="Puigdomenech P."/>
            <person name="Ribeca P."/>
            <person name="Rubio Cabetas M.J."/>
            <person name="Vlasova A."/>
            <person name="Wirthensohn M."/>
            <person name="Garcia-Mas J."/>
            <person name="Gabaldon T."/>
            <person name="Casacuberta J.M."/>
            <person name="Arus P."/>
        </authorList>
    </citation>
    <scope>NUCLEOTIDE SEQUENCE [LARGE SCALE GENOMIC DNA]</scope>
    <source>
        <strain evidence="22">cv. Texas</strain>
    </source>
</reference>
<dbReference type="InterPro" id="IPR012312">
    <property type="entry name" value="Hemerythrin-like"/>
</dbReference>
<dbReference type="SMART" id="SM00184">
    <property type="entry name" value="RING"/>
    <property type="match status" value="1"/>
</dbReference>
<dbReference type="GO" id="GO:0016567">
    <property type="term" value="P:protein ubiquitination"/>
    <property type="evidence" value="ECO:0007669"/>
    <property type="project" value="TreeGrafter"/>
</dbReference>
<evidence type="ECO:0000256" key="17">
    <source>
        <dbReference type="SAM" id="MobiDB-lite"/>
    </source>
</evidence>
<dbReference type="GO" id="GO:0034756">
    <property type="term" value="P:regulation of iron ion transport"/>
    <property type="evidence" value="ECO:0007669"/>
    <property type="project" value="UniProtKB-ARBA"/>
</dbReference>
<dbReference type="GO" id="GO:0098711">
    <property type="term" value="P:iron ion import across plasma membrane"/>
    <property type="evidence" value="ECO:0007669"/>
    <property type="project" value="UniProtKB-ARBA"/>
</dbReference>
<dbReference type="InterPro" id="IPR008913">
    <property type="entry name" value="Znf_CHY"/>
</dbReference>
<dbReference type="Proteomes" id="UP000327085">
    <property type="component" value="Chromosome 5"/>
</dbReference>
<dbReference type="FunFam" id="1.20.120.520:FF:000009">
    <property type="entry name" value="Zinc finger protein BRUTUS"/>
    <property type="match status" value="1"/>
</dbReference>
<evidence type="ECO:0000256" key="8">
    <source>
        <dbReference type="ARBA" id="ARBA00022786"/>
    </source>
</evidence>
<dbReference type="GO" id="GO:0016020">
    <property type="term" value="C:membrane"/>
    <property type="evidence" value="ECO:0007669"/>
    <property type="project" value="UniProtKB-SubCell"/>
</dbReference>
<dbReference type="InterPro" id="IPR037275">
    <property type="entry name" value="Znf_CTCHY_sf"/>
</dbReference>
<feature type="domain" description="CTCHY-type" evidence="20">
    <location>
        <begin position="1090"/>
        <end position="1153"/>
    </location>
</feature>
<gene>
    <name evidence="21" type="ORF">ALMOND_2B027525</name>
</gene>
<dbReference type="SUPFAM" id="SSF161219">
    <property type="entry name" value="CHY zinc finger-like"/>
    <property type="match status" value="1"/>
</dbReference>
<dbReference type="GO" id="GO:0006511">
    <property type="term" value="P:ubiquitin-dependent protein catabolic process"/>
    <property type="evidence" value="ECO:0007669"/>
    <property type="project" value="TreeGrafter"/>
</dbReference>
<dbReference type="PANTHER" id="PTHR21319">
    <property type="entry name" value="RING FINGER AND CHY ZINC FINGER DOMAIN-CONTAINING PROTEIN 1"/>
    <property type="match status" value="1"/>
</dbReference>
<feature type="region of interest" description="Disordered" evidence="17">
    <location>
        <begin position="1"/>
        <end position="27"/>
    </location>
</feature>
<feature type="domain" description="CHY-type" evidence="19">
    <location>
        <begin position="1018"/>
        <end position="1087"/>
    </location>
</feature>
<feature type="domain" description="RING-type" evidence="18">
    <location>
        <begin position="1154"/>
        <end position="1195"/>
    </location>
</feature>
<comment type="subunit">
    <text evidence="15">Binds zinc and iron ions.</text>
</comment>
<protein>
    <submittedName>
        <fullName evidence="21">PREDICTED: zinc</fullName>
    </submittedName>
</protein>
<dbReference type="GO" id="GO:0016874">
    <property type="term" value="F:ligase activity"/>
    <property type="evidence" value="ECO:0007669"/>
    <property type="project" value="UniProtKB-KW"/>
</dbReference>
<evidence type="ECO:0000256" key="6">
    <source>
        <dbReference type="ARBA" id="ARBA00022723"/>
    </source>
</evidence>
<dbReference type="Pfam" id="PF01814">
    <property type="entry name" value="Hemerythrin"/>
    <property type="match status" value="1"/>
</dbReference>
<evidence type="ECO:0000259" key="18">
    <source>
        <dbReference type="PROSITE" id="PS50089"/>
    </source>
</evidence>
<keyword evidence="11" id="KW-0408">Iron</keyword>
<keyword evidence="8" id="KW-0833">Ubl conjugation pathway</keyword>
<evidence type="ECO:0000256" key="10">
    <source>
        <dbReference type="ARBA" id="ARBA00022989"/>
    </source>
</evidence>
<evidence type="ECO:0000256" key="5">
    <source>
        <dbReference type="ARBA" id="ARBA00022692"/>
    </source>
</evidence>
<evidence type="ECO:0000256" key="1">
    <source>
        <dbReference type="ARBA" id="ARBA00004123"/>
    </source>
</evidence>
<dbReference type="SUPFAM" id="SSF161245">
    <property type="entry name" value="Zinc hairpin stack"/>
    <property type="match status" value="1"/>
</dbReference>
<comment type="pathway">
    <text evidence="3">Protein modification; protein ubiquitination.</text>
</comment>
<dbReference type="SUPFAM" id="SSF57850">
    <property type="entry name" value="RING/U-box"/>
    <property type="match status" value="1"/>
</dbReference>
<sequence length="1266" mass="144238">MGGGDDSPQCLLPPSTNDTQPASSSSSSAARVRLVHTPILLLVCFHKALRAELDDLRHVTLAALESASRDRQGRDFVLQLLRRFEFLKLAFKYHCSAEDEIFFLALDGRTKNVASTYSLEHRSMDSLFDSIFNRLDALLDEGENISKQFQELVLCIGTLRAFACQHMLKEEQQVFPLILQQFSAEEQASLVWQFMCSVPLVLLEDLLPWTMSLLPPDEQEEVIHCIKEIVPDEKSLQEVVLSWLASNEQVAFGANNKAGGAQHTGESADLKKLLKSHSPKRFFEENRSSIKANCIHSEVGYNPVDGLHLWHAAIMKDLTKILEELYQLRSSSSFLSLDSIVVQLKFFADVLTFYSSALEKLFHPVLNELFNSCLYPSSEQLHNEIHVEGLQRLLYRPPENGTPLCKIVEKLCCELESFVVGINKHFAFQETKVFPIVRMNCSHEMQLQLLYVSLHILPLGLLKCMTTWFSACLSEDESRSILSSLKQGDSLITKSFASLLHEWFRIGHSGKTSVEKFRKDLQQIFKSRCTALSKQFYYTTGSSSLSSNVQPCEGSNTRLIAPISSDKGKNSMPYSSGTNIHIYFPGTMKTSHHLPESLSGENLLGYDLHEPKPVDLIFFIHKALKKDLEYLVFGSAQLAENVSFFTDFCRRFHLIQFLYQIHSEAEDEVAFPALETKGKLQNISHSYTMDHKLEVEHFNKISLILDEVSKLDVSASKVESNTVDQKMLQHHQLCMRLHDMCKSMCNLLTEHIHREEVELWPLFKECFSIKEQEKIVGCILGRTEAKILQDMLPWLMESLTPEEQQAMMSLWRQVTRNTMFDEWLREWWEGYDAAKVVEESNVPPSLTADPLEIVCTYLCGADEQEGSVCNKSINCSDKDSPAVNTKPFENSDVDEKPKDSDSNQYIYTDTEYVRPCAKGDKKRCQEVENATNQINDPVQLFQASQKSKYCECLLTLGQEGLEAAIRKISRDSSLDPQKKSYMIQNLLMSRWIVRQHSELRDTSNGKEFPGQHPSYQDPFGLTFGCKHYKRNCKLVAACCNQLYTCIRCHDEMADHLIDRRSITEMMCMKCLKIQPVGSTCSTASCSNFSMARYFCSICKIFDDERVIYHCPYCNLCRLGKGLGIDYFHCMTCNACMSRSLMKHTCREKLFMDNCPICNEDIFTSTLPVKSLPCGHLMHSTCFEAYTCTNYTCPICGKSLGDMQVYFKMLDALLAEEKTPNEYSGQTQVCHPIFPRHTLSLASNASRHRYIYICSLTVKRIVGHTLQ</sequence>
<keyword evidence="6" id="KW-0479">Metal-binding</keyword>
<proteinExistence type="predicted"/>
<evidence type="ECO:0000313" key="21">
    <source>
        <dbReference type="EMBL" id="VVA17027.1"/>
    </source>
</evidence>
<keyword evidence="10" id="KW-1133">Transmembrane helix</keyword>
<keyword evidence="9" id="KW-0862">Zinc</keyword>
<dbReference type="GO" id="GO:0061630">
    <property type="term" value="F:ubiquitin protein ligase activity"/>
    <property type="evidence" value="ECO:0007669"/>
    <property type="project" value="TreeGrafter"/>
</dbReference>
<evidence type="ECO:0000256" key="2">
    <source>
        <dbReference type="ARBA" id="ARBA00004167"/>
    </source>
</evidence>
<dbReference type="EMBL" id="CABIKO010000022">
    <property type="protein sequence ID" value="VVA17027.1"/>
    <property type="molecule type" value="Genomic_DNA"/>
</dbReference>
<dbReference type="AlphaFoldDB" id="A0A5E4EMW1"/>
<evidence type="ECO:0000256" key="11">
    <source>
        <dbReference type="ARBA" id="ARBA00023004"/>
    </source>
</evidence>
<evidence type="ECO:0000256" key="7">
    <source>
        <dbReference type="ARBA" id="ARBA00022771"/>
    </source>
</evidence>
<dbReference type="PROSITE" id="PS51270">
    <property type="entry name" value="ZF_CTCHY"/>
    <property type="match status" value="1"/>
</dbReference>
<evidence type="ECO:0000256" key="3">
    <source>
        <dbReference type="ARBA" id="ARBA00004906"/>
    </source>
</evidence>
<evidence type="ECO:0000256" key="12">
    <source>
        <dbReference type="ARBA" id="ARBA00023136"/>
    </source>
</evidence>
<keyword evidence="5" id="KW-0812">Transmembrane</keyword>
<comment type="function">
    <text evidence="14">Probable E3 ubiquitin-protein ligase that may regulate the response to iron deficiency and thus contributes to iron homeostasis.</text>
</comment>
<evidence type="ECO:0000256" key="14">
    <source>
        <dbReference type="ARBA" id="ARBA00053847"/>
    </source>
</evidence>
<dbReference type="FunCoup" id="A0A5E4EMW1">
    <property type="interactions" value="4"/>
</dbReference>
<evidence type="ECO:0000259" key="20">
    <source>
        <dbReference type="PROSITE" id="PS51270"/>
    </source>
</evidence>
<dbReference type="Gramene" id="VVA17027">
    <property type="protein sequence ID" value="VVA17027"/>
    <property type="gene ID" value="Prudul26B027525"/>
</dbReference>
<dbReference type="PROSITE" id="PS50089">
    <property type="entry name" value="ZF_RING_2"/>
    <property type="match status" value="1"/>
</dbReference>
<keyword evidence="7 16" id="KW-0863">Zinc-finger</keyword>
<dbReference type="PROSITE" id="PS51266">
    <property type="entry name" value="ZF_CHY"/>
    <property type="match status" value="1"/>
</dbReference>
<accession>A0A5E4EMW1</accession>
<comment type="subcellular location">
    <subcellularLocation>
        <location evidence="2">Membrane</location>
        <topology evidence="2">Single-pass membrane protein</topology>
    </subcellularLocation>
    <subcellularLocation>
        <location evidence="1">Nucleus</location>
    </subcellularLocation>
</comment>
<dbReference type="Pfam" id="PF05495">
    <property type="entry name" value="zf-CHY"/>
    <property type="match status" value="1"/>
</dbReference>
<dbReference type="FunFam" id="3.30.40.10:FF:000208">
    <property type="entry name" value="Zinc finger protein-related isoform 1"/>
    <property type="match status" value="1"/>
</dbReference>
<dbReference type="InterPro" id="IPR013083">
    <property type="entry name" value="Znf_RING/FYVE/PHD"/>
</dbReference>